<evidence type="ECO:0000256" key="5">
    <source>
        <dbReference type="ARBA" id="ARBA00023315"/>
    </source>
</evidence>
<dbReference type="Gramene" id="CDP21452">
    <property type="protein sequence ID" value="CDP21452"/>
    <property type="gene ID" value="GSCOC_T00006800001"/>
</dbReference>
<keyword evidence="7" id="KW-1185">Reference proteome</keyword>
<dbReference type="Proteomes" id="UP000295252">
    <property type="component" value="Unassembled WGS sequence"/>
</dbReference>
<evidence type="ECO:0000256" key="1">
    <source>
        <dbReference type="ARBA" id="ARBA00009861"/>
    </source>
</evidence>
<keyword evidence="5" id="KW-0012">Acyltransferase</keyword>
<evidence type="ECO:0000256" key="3">
    <source>
        <dbReference type="ARBA" id="ARBA00022589"/>
    </source>
</evidence>
<dbReference type="STRING" id="49390.A0A068VLH0"/>
<dbReference type="AlphaFoldDB" id="A0A068VLH0"/>
<dbReference type="PANTHER" id="PTHR31623:SF124">
    <property type="entry name" value="VINORINE SYNTHASE-RELATED"/>
    <property type="match status" value="1"/>
</dbReference>
<keyword evidence="4" id="KW-0808">Transferase</keyword>
<dbReference type="InParanoid" id="A0A068VLH0"/>
<evidence type="ECO:0000256" key="2">
    <source>
        <dbReference type="ARBA" id="ARBA00011245"/>
    </source>
</evidence>
<dbReference type="Pfam" id="PF02458">
    <property type="entry name" value="Transferase"/>
    <property type="match status" value="1"/>
</dbReference>
<keyword evidence="3" id="KW-0017">Alkaloid metabolism</keyword>
<dbReference type="EMBL" id="HG743286">
    <property type="protein sequence ID" value="CDP21452.1"/>
    <property type="molecule type" value="Genomic_DNA"/>
</dbReference>
<dbReference type="PANTHER" id="PTHR31623">
    <property type="entry name" value="F21J9.9"/>
    <property type="match status" value="1"/>
</dbReference>
<dbReference type="PhylomeDB" id="A0A068VLH0"/>
<proteinExistence type="inferred from homology"/>
<dbReference type="InterPro" id="IPR023213">
    <property type="entry name" value="CAT-like_dom_sf"/>
</dbReference>
<comment type="subunit">
    <text evidence="2">Monomer.</text>
</comment>
<dbReference type="Gene3D" id="3.30.559.10">
    <property type="entry name" value="Chloramphenicol acetyltransferase-like domain"/>
    <property type="match status" value="2"/>
</dbReference>
<dbReference type="OMA" id="FAVANCA"/>
<evidence type="ECO:0000313" key="7">
    <source>
        <dbReference type="Proteomes" id="UP000295252"/>
    </source>
</evidence>
<accession>A0A068VLH0</accession>
<protein>
    <submittedName>
        <fullName evidence="6">DH200=94 genomic scaffold, scaffold_4202</fullName>
    </submittedName>
</protein>
<gene>
    <name evidence="6" type="ORF">GSCOC_T00006800001</name>
</gene>
<reference evidence="7" key="1">
    <citation type="journal article" date="2014" name="Science">
        <title>The coffee genome provides insight into the convergent evolution of caffeine biosynthesis.</title>
        <authorList>
            <person name="Denoeud F."/>
            <person name="Carretero-Paulet L."/>
            <person name="Dereeper A."/>
            <person name="Droc G."/>
            <person name="Guyot R."/>
            <person name="Pietrella M."/>
            <person name="Zheng C."/>
            <person name="Alberti A."/>
            <person name="Anthony F."/>
            <person name="Aprea G."/>
            <person name="Aury J.M."/>
            <person name="Bento P."/>
            <person name="Bernard M."/>
            <person name="Bocs S."/>
            <person name="Campa C."/>
            <person name="Cenci A."/>
            <person name="Combes M.C."/>
            <person name="Crouzillat D."/>
            <person name="Da Silva C."/>
            <person name="Daddiego L."/>
            <person name="De Bellis F."/>
            <person name="Dussert S."/>
            <person name="Garsmeur O."/>
            <person name="Gayraud T."/>
            <person name="Guignon V."/>
            <person name="Jahn K."/>
            <person name="Jamilloux V."/>
            <person name="Joet T."/>
            <person name="Labadie K."/>
            <person name="Lan T."/>
            <person name="Leclercq J."/>
            <person name="Lepelley M."/>
            <person name="Leroy T."/>
            <person name="Li L.T."/>
            <person name="Librado P."/>
            <person name="Lopez L."/>
            <person name="Munoz A."/>
            <person name="Noel B."/>
            <person name="Pallavicini A."/>
            <person name="Perrotta G."/>
            <person name="Poncet V."/>
            <person name="Pot D."/>
            <person name="Priyono X."/>
            <person name="Rigoreau M."/>
            <person name="Rouard M."/>
            <person name="Rozas J."/>
            <person name="Tranchant-Dubreuil C."/>
            <person name="VanBuren R."/>
            <person name="Zhang Q."/>
            <person name="Andrade A.C."/>
            <person name="Argout X."/>
            <person name="Bertrand B."/>
            <person name="de Kochko A."/>
            <person name="Graziosi G."/>
            <person name="Henry R.J."/>
            <person name="Jayarama X."/>
            <person name="Ming R."/>
            <person name="Nagai C."/>
            <person name="Rounsley S."/>
            <person name="Sankoff D."/>
            <person name="Giuliano G."/>
            <person name="Albert V.A."/>
            <person name="Wincker P."/>
            <person name="Lashermes P."/>
        </authorList>
    </citation>
    <scope>NUCLEOTIDE SEQUENCE [LARGE SCALE GENOMIC DNA]</scope>
    <source>
        <strain evidence="7">cv. DH200-94</strain>
    </source>
</reference>
<organism evidence="6 7">
    <name type="scientific">Coffea canephora</name>
    <name type="common">Robusta coffee</name>
    <dbReference type="NCBI Taxonomy" id="49390"/>
    <lineage>
        <taxon>Eukaryota</taxon>
        <taxon>Viridiplantae</taxon>
        <taxon>Streptophyta</taxon>
        <taxon>Embryophyta</taxon>
        <taxon>Tracheophyta</taxon>
        <taxon>Spermatophyta</taxon>
        <taxon>Magnoliopsida</taxon>
        <taxon>eudicotyledons</taxon>
        <taxon>Gunneridae</taxon>
        <taxon>Pentapetalae</taxon>
        <taxon>asterids</taxon>
        <taxon>lamiids</taxon>
        <taxon>Gentianales</taxon>
        <taxon>Rubiaceae</taxon>
        <taxon>Ixoroideae</taxon>
        <taxon>Gardenieae complex</taxon>
        <taxon>Bertiereae - Coffeeae clade</taxon>
        <taxon>Coffeeae</taxon>
        <taxon>Coffea</taxon>
    </lineage>
</organism>
<name>A0A068VLH0_COFCA</name>
<evidence type="ECO:0000256" key="4">
    <source>
        <dbReference type="ARBA" id="ARBA00022679"/>
    </source>
</evidence>
<comment type="similarity">
    <text evidence="1">Belongs to the plant acyltransferase family.</text>
</comment>
<dbReference type="OrthoDB" id="671439at2759"/>
<dbReference type="GO" id="GO:0016746">
    <property type="term" value="F:acyltransferase activity"/>
    <property type="evidence" value="ECO:0007669"/>
    <property type="project" value="UniProtKB-KW"/>
</dbReference>
<sequence>MMMMQVKVLSRKLIQPSTPTPHDLRNFRIAFTDEMSPTANVPLILYYVNKSSKADDKTGIKQLLETSLAQVLPQFYPLAGRYVQESRLIDCRDQGVHYAEAQVLNCHLHQLLGPEMKPEQLNDLLPCPLYAADGVTDPLLSIQVSTFECGGMAIGVCISHRIADAATLGTFLCAWADACSLEEGRENVCPVFNSSHYFPGRNLPKLELRIPQTNGQGVPKILTRRFVFDGRAISKIRSKVLMNCENGTTKHRYTRVQLVSGLFIRALLGVDRAKYGRSRASLITHTVNLRNKTSPPIPKHSCGNFCTFAVANCAAEQAKSPGLQDTVNLVGDAVRKTAADCARILNSGEDGNMVIIDSFKHVTEIICNSGGDLNVIMFTSWCRFPLYEVDFGWGKPIWISPASIPAPNSCVIMDTKDGDGIEAWLSLDEKDMYMLQQDHNITTFTAA</sequence>
<evidence type="ECO:0000313" key="6">
    <source>
        <dbReference type="EMBL" id="CDP21452.1"/>
    </source>
</evidence>
<dbReference type="GO" id="GO:0009820">
    <property type="term" value="P:alkaloid metabolic process"/>
    <property type="evidence" value="ECO:0007669"/>
    <property type="project" value="UniProtKB-KW"/>
</dbReference>